<organism evidence="2 3">
    <name type="scientific">Rhodotorula diobovata</name>
    <dbReference type="NCBI Taxonomy" id="5288"/>
    <lineage>
        <taxon>Eukaryota</taxon>
        <taxon>Fungi</taxon>
        <taxon>Dikarya</taxon>
        <taxon>Basidiomycota</taxon>
        <taxon>Pucciniomycotina</taxon>
        <taxon>Microbotryomycetes</taxon>
        <taxon>Sporidiobolales</taxon>
        <taxon>Sporidiobolaceae</taxon>
        <taxon>Rhodotorula</taxon>
    </lineage>
</organism>
<proteinExistence type="predicted"/>
<feature type="compositionally biased region" description="Basic and acidic residues" evidence="1">
    <location>
        <begin position="281"/>
        <end position="295"/>
    </location>
</feature>
<feature type="region of interest" description="Disordered" evidence="1">
    <location>
        <begin position="142"/>
        <end position="167"/>
    </location>
</feature>
<dbReference type="Proteomes" id="UP000311382">
    <property type="component" value="Unassembled WGS sequence"/>
</dbReference>
<gene>
    <name evidence="2" type="ORF">DMC30DRAFT_391242</name>
</gene>
<keyword evidence="3" id="KW-1185">Reference proteome</keyword>
<dbReference type="InterPro" id="IPR018555">
    <property type="entry name" value="C630.06c-like"/>
</dbReference>
<feature type="region of interest" description="Disordered" evidence="1">
    <location>
        <begin position="234"/>
        <end position="263"/>
    </location>
</feature>
<reference evidence="2 3" key="1">
    <citation type="submission" date="2019-03" db="EMBL/GenBank/DDBJ databases">
        <title>Rhodosporidium diobovatum UCD-FST 08-225 genome sequencing, assembly, and annotation.</title>
        <authorList>
            <person name="Fakankun I.U."/>
            <person name="Fristensky B."/>
            <person name="Levin D.B."/>
        </authorList>
    </citation>
    <scope>NUCLEOTIDE SEQUENCE [LARGE SCALE GENOMIC DNA]</scope>
    <source>
        <strain evidence="2 3">UCD-FST 08-225</strain>
    </source>
</reference>
<feature type="region of interest" description="Disordered" evidence="1">
    <location>
        <begin position="281"/>
        <end position="326"/>
    </location>
</feature>
<sequence>MSSPPPSAHLDLDLESDQAQQRLSQLEALLAGSLFAAPSAPTTSHPDPAQEPPTKRKKAAHPSSPPPTAPEQGLQAEEAVAFRLFSSQKAPQKVVLREAETPPPFVVDRRIRDIDDDDSDAVEARRRDINALAVDGETILSQSRLPPAVPPPAHQLSHRALSASSHPSRSLPFPRLAYLNAVLPSPLSTLSPHPVPFPEHLEARGELPPPHPHAGLLAVAPLPGVYARTPRRRRFNGEGKEAHEFVPVEEGAAKRRGMPPRNAVERAGRCPLVVRAILREERPEDVKARLAKEAKGAGQGKKGKRLSKARRARARRSSSGANASTA</sequence>
<protein>
    <submittedName>
        <fullName evidence="2">Cross-beta structure silk protein 2</fullName>
    </submittedName>
</protein>
<feature type="compositionally biased region" description="Low complexity" evidence="1">
    <location>
        <begin position="317"/>
        <end position="326"/>
    </location>
</feature>
<feature type="compositionally biased region" description="Basic and acidic residues" evidence="1">
    <location>
        <begin position="235"/>
        <end position="246"/>
    </location>
</feature>
<name>A0A5C5G0X7_9BASI</name>
<feature type="compositionally biased region" description="Basic residues" evidence="1">
    <location>
        <begin position="301"/>
        <end position="316"/>
    </location>
</feature>
<evidence type="ECO:0000313" key="3">
    <source>
        <dbReference type="Proteomes" id="UP000311382"/>
    </source>
</evidence>
<accession>A0A5C5G0X7</accession>
<evidence type="ECO:0000313" key="2">
    <source>
        <dbReference type="EMBL" id="TNY22747.1"/>
    </source>
</evidence>
<dbReference type="Pfam" id="PF09428">
    <property type="entry name" value="DUF2011"/>
    <property type="match status" value="1"/>
</dbReference>
<dbReference type="EMBL" id="SOZI01000020">
    <property type="protein sequence ID" value="TNY22747.1"/>
    <property type="molecule type" value="Genomic_DNA"/>
</dbReference>
<feature type="region of interest" description="Disordered" evidence="1">
    <location>
        <begin position="34"/>
        <end position="76"/>
    </location>
</feature>
<comment type="caution">
    <text evidence="2">The sequence shown here is derived from an EMBL/GenBank/DDBJ whole genome shotgun (WGS) entry which is preliminary data.</text>
</comment>
<dbReference type="AlphaFoldDB" id="A0A5C5G0X7"/>
<evidence type="ECO:0000256" key="1">
    <source>
        <dbReference type="SAM" id="MobiDB-lite"/>
    </source>
</evidence>
<dbReference type="OrthoDB" id="2536335at2759"/>